<organism evidence="2 3">
    <name type="scientific">Catenovulum adriaticum</name>
    <dbReference type="NCBI Taxonomy" id="2984846"/>
    <lineage>
        <taxon>Bacteria</taxon>
        <taxon>Pseudomonadati</taxon>
        <taxon>Pseudomonadota</taxon>
        <taxon>Gammaproteobacteria</taxon>
        <taxon>Alteromonadales</taxon>
        <taxon>Alteromonadaceae</taxon>
        <taxon>Catenovulum</taxon>
    </lineage>
</organism>
<keyword evidence="1" id="KW-0732">Signal</keyword>
<gene>
    <name evidence="2" type="ORF">OLW01_12895</name>
</gene>
<evidence type="ECO:0000313" key="2">
    <source>
        <dbReference type="EMBL" id="WAJ70026.1"/>
    </source>
</evidence>
<keyword evidence="3" id="KW-1185">Reference proteome</keyword>
<proteinExistence type="predicted"/>
<sequence length="852" mass="94652">MKLYNRKVTAVLVAAALSGCSSDNSADLTNENAPQLLETADIANEYSTFQVETPDTYLAGAVADPRLQWHFTFNEDDMFDDPDGDFEKVDYYDIDLLAGVTDADAIQYLDVTEMEILWRGPDCSDALVTAVNYEDYCTPFLEEAGFSVGDNLEWTEKQEVQAIQNLATVWEPLYNGFEFRDNVLRVTPRNFAPILGQDERAELDLRFKVSDGEHAVTRYVKATVMGLNNAPQFLELNEDGTPVVDETGNTEDKQLDIPEPSEKDLPVTINLIEGIYDKDIMDNYQFSQEVGDLSDFYQVRNAYAEEVLSIDSYELTMGAGSSITMADLPDQIKNTGLFGQINQVRNPFTGQLEEANITIDPRLLADLLEKGEFANLTYEIVIKDSDDNLTTRTIVVPIEGANLTNPPELSEEVITKTLASNESEIQEIDLLEKIKDSDGDALTVIEFSGPEGVGINRTDSKLRLDTYQYLYLEPGETETLVFTYKVTDGQYESEERTLNIEITGGTNNLVKKGDFENGVLDNGWVWQWSPGGSDNLVVNQDAAHSGTYGLSVLESSMFIRLRNTGIIQNTIREDDNFYISFSGKTAAPWGRPRIVVNKGDTYDINDPVFNSDDTSSLGVANTWVDRYIDFDAAETEDTEAYFKGTNDISVTILANKDDRFDDFAIVKYKLTGQRNLVPNGNFNEDSLGVAGWTTTGSATVSLSEDATSQPGVDDTYGLLVEGGASGGNLVFDSSVLKQGVKQGMRYIVEFKFKSPETTTAEPLDWSVLEDGGTNFVRNRKFSKGSDTAYETYKVHLDTTSDSVFSDNTVVKSVTSDVDFDWGNANYSLNFNIPANAVYWVDDIKMYPVPKGY</sequence>
<evidence type="ECO:0000313" key="3">
    <source>
        <dbReference type="Proteomes" id="UP001163726"/>
    </source>
</evidence>
<feature type="signal peptide" evidence="1">
    <location>
        <begin position="1"/>
        <end position="26"/>
    </location>
</feature>
<accession>A0ABY7ALJ0</accession>
<dbReference type="PROSITE" id="PS51257">
    <property type="entry name" value="PROKAR_LIPOPROTEIN"/>
    <property type="match status" value="1"/>
</dbReference>
<dbReference type="Gene3D" id="2.60.120.260">
    <property type="entry name" value="Galactose-binding domain-like"/>
    <property type="match status" value="2"/>
</dbReference>
<evidence type="ECO:0000256" key="1">
    <source>
        <dbReference type="SAM" id="SignalP"/>
    </source>
</evidence>
<feature type="chain" id="PRO_5047509336" evidence="1">
    <location>
        <begin position="27"/>
        <end position="852"/>
    </location>
</feature>
<name>A0ABY7ALJ0_9ALTE</name>
<dbReference type="EMBL" id="CP109965">
    <property type="protein sequence ID" value="WAJ70026.1"/>
    <property type="molecule type" value="Genomic_DNA"/>
</dbReference>
<reference evidence="2" key="1">
    <citation type="submission" date="2022-10" db="EMBL/GenBank/DDBJ databases">
        <title>Catenovulum adriacola sp. nov. isolated in the Harbour of Susak.</title>
        <authorList>
            <person name="Schoch T."/>
            <person name="Reich S.J."/>
            <person name="Stoeferle S."/>
            <person name="Flaiz M."/>
            <person name="Kazda M."/>
            <person name="Riedel C.U."/>
            <person name="Duerre P."/>
        </authorList>
    </citation>
    <scope>NUCLEOTIDE SEQUENCE</scope>
    <source>
        <strain evidence="2">TS8</strain>
    </source>
</reference>
<dbReference type="Proteomes" id="UP001163726">
    <property type="component" value="Chromosome"/>
</dbReference>
<dbReference type="RefSeq" id="WP_268074325.1">
    <property type="nucleotide sequence ID" value="NZ_CP109965.1"/>
</dbReference>
<protein>
    <submittedName>
        <fullName evidence="2">Uncharacterized protein</fullName>
    </submittedName>
</protein>